<evidence type="ECO:0000313" key="2">
    <source>
        <dbReference type="EMBL" id="QAT78155.1"/>
    </source>
</evidence>
<reference evidence="2" key="1">
    <citation type="submission" date="2018-10" db="EMBL/GenBank/DDBJ databases">
        <title>A highly polymorphic receptor governs many distinct self-recognition types within the Myxococcales order.</title>
        <authorList>
            <person name="Cao P."/>
            <person name="Wei X."/>
            <person name="Awal R.P."/>
            <person name="Muller R."/>
            <person name="Wall D."/>
        </authorList>
    </citation>
    <scope>NUCLEOTIDE SEQUENCE</scope>
    <source>
        <strain evidence="2">DSM 14365</strain>
    </source>
</reference>
<dbReference type="AlphaFoldDB" id="A0A410RAC2"/>
<sequence length="676" mass="71743">MPDIRRTSFVLLALVVLSLGLSSSAWAQPGPTVSISGPVGPALEGMGQGMCMASAIVQRDPNTGRLEINFGTLDDSNYNATLNSFMETNQSRRVEYVVRNPLDLSNNNLADPQDQTSLGDFRNADPACDSGGCDFFLRDTSTSFVARLRGYLNVTDELVGETVHLGIYTDDAASITFFDKDSGIYQVMTRPPEIGAPTWRLTQSVRFEQAGLYPMEVLYAAITEHAALEIAYFVGSFQDFEREATQEPVVQLDDAGFTLFAQAQFFQAVSGSSVFPDPDQCEQCNRQFAGLPNNNGCAGGYYCNEAALCAPCDTALYCGPSCSPCGGTTPFCINRNGQNQCVECEEDNDCAPGYQCSPDNQCFECNKDEDCERGEYCDLEVGQCEVCDSSAQCAGSSCNCCPVGSNGLQMQCVPVDADGPPVCVECVNDGDCPEGVCEPTTGHCVSALEPNRDPAACGPDRQACPDARPFCLPGPLGAACLECRWDPDCPEGEYCNSGLCDTCNQDRHCGPRCDACAGDTPFCQGGDTADSSQCVGCTDDDQCAGGACDPTTNTCTTACVQSCGEGLLCFDNVCVECYADAHCACGGSCDLDSFTCDSSCKSNKDCLGNEHCQLTSDGSTECAAGPLPSDVLCARPLTLGCESRVGRGPASSPWAAALLALGALLWTRRRARRSAR</sequence>
<keyword evidence="1" id="KW-0732">Signal</keyword>
<feature type="chain" id="PRO_5019286399" evidence="1">
    <location>
        <begin position="28"/>
        <end position="676"/>
    </location>
</feature>
<dbReference type="InterPro" id="IPR030819">
    <property type="entry name" value="Myxo_TraA_N"/>
</dbReference>
<dbReference type="InterPro" id="IPR026435">
    <property type="entry name" value="Myxo_Cys_rpt"/>
</dbReference>
<dbReference type="NCBIfam" id="TIGR04201">
    <property type="entry name" value="Myxo_Cys_RPT"/>
    <property type="match status" value="1"/>
</dbReference>
<name>A0A410RAC2_9BACT</name>
<protein>
    <submittedName>
        <fullName evidence="2">TraA</fullName>
    </submittedName>
</protein>
<gene>
    <name evidence="2" type="primary">traA</name>
</gene>
<dbReference type="EMBL" id="MK091200">
    <property type="protein sequence ID" value="QAT78155.1"/>
    <property type="molecule type" value="Genomic_DNA"/>
</dbReference>
<proteinExistence type="predicted"/>
<dbReference type="NCBIfam" id="TIGR04566">
    <property type="entry name" value="myxo_TraA_Nterm"/>
    <property type="match status" value="1"/>
</dbReference>
<evidence type="ECO:0000256" key="1">
    <source>
        <dbReference type="SAM" id="SignalP"/>
    </source>
</evidence>
<organism evidence="2">
    <name type="scientific">Haliangium ochraceum</name>
    <dbReference type="NCBI Taxonomy" id="80816"/>
    <lineage>
        <taxon>Bacteria</taxon>
        <taxon>Pseudomonadati</taxon>
        <taxon>Myxococcota</taxon>
        <taxon>Polyangia</taxon>
        <taxon>Haliangiales</taxon>
        <taxon>Kofleriaceae</taxon>
        <taxon>Haliangium</taxon>
    </lineage>
</organism>
<accession>A0A410RAC2</accession>
<dbReference type="OMA" id="GNSCNCC"/>
<feature type="signal peptide" evidence="1">
    <location>
        <begin position="1"/>
        <end position="27"/>
    </location>
</feature>